<protein>
    <submittedName>
        <fullName evidence="1">Uncharacterized protein</fullName>
    </submittedName>
</protein>
<accession>A0ABR8RHK3</accession>
<gene>
    <name evidence="1" type="ORF">H9653_04495</name>
</gene>
<proteinExistence type="predicted"/>
<name>A0ABR8RHK3_9GAMM</name>
<comment type="caution">
    <text evidence="1">The sequence shown here is derived from an EMBL/GenBank/DDBJ whole genome shotgun (WGS) entry which is preliminary data.</text>
</comment>
<dbReference type="Proteomes" id="UP000606724">
    <property type="component" value="Unassembled WGS sequence"/>
</dbReference>
<keyword evidence="2" id="KW-1185">Reference proteome</keyword>
<organism evidence="1 2">
    <name type="scientific">Psychrobacter communis</name>
    <dbReference type="NCBI Taxonomy" id="2762238"/>
    <lineage>
        <taxon>Bacteria</taxon>
        <taxon>Pseudomonadati</taxon>
        <taxon>Pseudomonadota</taxon>
        <taxon>Gammaproteobacteria</taxon>
        <taxon>Moraxellales</taxon>
        <taxon>Moraxellaceae</taxon>
        <taxon>Psychrobacter</taxon>
    </lineage>
</organism>
<dbReference type="EMBL" id="JACSQR010000008">
    <property type="protein sequence ID" value="MBD7947284.1"/>
    <property type="molecule type" value="Genomic_DNA"/>
</dbReference>
<dbReference type="RefSeq" id="WP_191690774.1">
    <property type="nucleotide sequence ID" value="NZ_JACSQR010000008.1"/>
</dbReference>
<sequence length="67" mass="7630">MYKSEQARQVIYHQDPTVNTDWLDAVTIDTDSKKTTKAENEQLTKGFVRELIAGKVIGIESLDDLNF</sequence>
<reference evidence="1 2" key="1">
    <citation type="submission" date="2020-08" db="EMBL/GenBank/DDBJ databases">
        <title>A Genomic Blueprint of the Chicken Gut Microbiome.</title>
        <authorList>
            <person name="Gilroy R."/>
            <person name="Ravi A."/>
            <person name="Getino M."/>
            <person name="Pursley I."/>
            <person name="Horton D.L."/>
            <person name="Alikhan N.-F."/>
            <person name="Baker D."/>
            <person name="Gharbi K."/>
            <person name="Hall N."/>
            <person name="Watson M."/>
            <person name="Adriaenssens E.M."/>
            <person name="Foster-Nyarko E."/>
            <person name="Jarju S."/>
            <person name="Secka A."/>
            <person name="Antonio M."/>
            <person name="Oren A."/>
            <person name="Chaudhuri R."/>
            <person name="La Ragione R.M."/>
            <person name="Hildebrand F."/>
            <person name="Pallen M.J."/>
        </authorList>
    </citation>
    <scope>NUCLEOTIDE SEQUENCE [LARGE SCALE GENOMIC DNA]</scope>
    <source>
        <strain evidence="1 2">Sa4CVA2</strain>
    </source>
</reference>
<evidence type="ECO:0000313" key="1">
    <source>
        <dbReference type="EMBL" id="MBD7947284.1"/>
    </source>
</evidence>
<evidence type="ECO:0000313" key="2">
    <source>
        <dbReference type="Proteomes" id="UP000606724"/>
    </source>
</evidence>